<evidence type="ECO:0000313" key="1">
    <source>
        <dbReference type="EMBL" id="SFD82672.1"/>
    </source>
</evidence>
<reference evidence="2" key="1">
    <citation type="submission" date="2016-10" db="EMBL/GenBank/DDBJ databases">
        <authorList>
            <person name="Varghese N."/>
            <person name="Submissions S."/>
        </authorList>
    </citation>
    <scope>NUCLEOTIDE SEQUENCE [LARGE SCALE GENOMIC DNA]</scope>
    <source>
        <strain evidence="2">DSM 22530</strain>
    </source>
</reference>
<organism evidence="1 2">
    <name type="scientific">Lentibacillus persicus</name>
    <dbReference type="NCBI Taxonomy" id="640948"/>
    <lineage>
        <taxon>Bacteria</taxon>
        <taxon>Bacillati</taxon>
        <taxon>Bacillota</taxon>
        <taxon>Bacilli</taxon>
        <taxon>Bacillales</taxon>
        <taxon>Bacillaceae</taxon>
        <taxon>Lentibacillus</taxon>
    </lineage>
</organism>
<keyword evidence="2" id="KW-1185">Reference proteome</keyword>
<proteinExistence type="predicted"/>
<protein>
    <submittedName>
        <fullName evidence="1">Uncharacterized protein</fullName>
    </submittedName>
</protein>
<sequence length="54" mass="6406">MMVNPPPSTTFIQYVAEGGFFYAEKQSVALVKHIWPIIFNLQRVNQFEMFYTKF</sequence>
<dbReference type="Proteomes" id="UP000199474">
    <property type="component" value="Unassembled WGS sequence"/>
</dbReference>
<gene>
    <name evidence="1" type="ORF">SAMN05216238_104264</name>
</gene>
<evidence type="ECO:0000313" key="2">
    <source>
        <dbReference type="Proteomes" id="UP000199474"/>
    </source>
</evidence>
<name>A0A1I1VHY7_9BACI</name>
<dbReference type="STRING" id="640948.SAMN05216238_104264"/>
<dbReference type="AlphaFoldDB" id="A0A1I1VHY7"/>
<accession>A0A1I1VHY7</accession>
<dbReference type="EMBL" id="FOMR01000004">
    <property type="protein sequence ID" value="SFD82672.1"/>
    <property type="molecule type" value="Genomic_DNA"/>
</dbReference>